<dbReference type="InterPro" id="IPR007667">
    <property type="entry name" value="Hypoxia_induced_domain"/>
</dbReference>
<dbReference type="PANTHER" id="PTHR12297:SF18">
    <property type="entry name" value="HIG1 DOMAIN FAMILY MEMBER 2A"/>
    <property type="match status" value="1"/>
</dbReference>
<feature type="non-terminal residue" evidence="8">
    <location>
        <position position="1"/>
    </location>
</feature>
<feature type="compositionally biased region" description="Polar residues" evidence="5">
    <location>
        <begin position="1"/>
        <end position="20"/>
    </location>
</feature>
<name>A0ABS2XP66_POLSP</name>
<gene>
    <name evidence="8" type="primary">Higd2a_1</name>
    <name evidence="8" type="ORF">GTO93_0012486</name>
</gene>
<feature type="transmembrane region" description="Helical" evidence="6">
    <location>
        <begin position="57"/>
        <end position="76"/>
    </location>
</feature>
<evidence type="ECO:0000256" key="1">
    <source>
        <dbReference type="ARBA" id="ARBA00004325"/>
    </source>
</evidence>
<keyword evidence="4 6" id="KW-0472">Membrane</keyword>
<dbReference type="InterPro" id="IPR050355">
    <property type="entry name" value="RCF1"/>
</dbReference>
<dbReference type="EMBL" id="JAAWVQ010053856">
    <property type="protein sequence ID" value="MBN3275781.1"/>
    <property type="molecule type" value="Genomic_DNA"/>
</dbReference>
<evidence type="ECO:0000313" key="9">
    <source>
        <dbReference type="Proteomes" id="UP001166093"/>
    </source>
</evidence>
<dbReference type="PROSITE" id="PS51503">
    <property type="entry name" value="HIG1"/>
    <property type="match status" value="1"/>
</dbReference>
<protein>
    <submittedName>
        <fullName evidence="8">HIG2A protein</fullName>
    </submittedName>
</protein>
<keyword evidence="9" id="KW-1185">Reference proteome</keyword>
<proteinExistence type="predicted"/>
<feature type="non-terminal residue" evidence="8">
    <location>
        <position position="115"/>
    </location>
</feature>
<reference evidence="8" key="1">
    <citation type="journal article" date="2021" name="Cell">
        <title>Tracing the genetic footprints of vertebrate landing in non-teleost ray-finned fishes.</title>
        <authorList>
            <person name="Bi X."/>
            <person name="Wang K."/>
            <person name="Yang L."/>
            <person name="Pan H."/>
            <person name="Jiang H."/>
            <person name="Wei Q."/>
            <person name="Fang M."/>
            <person name="Yu H."/>
            <person name="Zhu C."/>
            <person name="Cai Y."/>
            <person name="He Y."/>
            <person name="Gan X."/>
            <person name="Zeng H."/>
            <person name="Yu D."/>
            <person name="Zhu Y."/>
            <person name="Jiang H."/>
            <person name="Qiu Q."/>
            <person name="Yang H."/>
            <person name="Zhang Y.E."/>
            <person name="Wang W."/>
            <person name="Zhu M."/>
            <person name="He S."/>
            <person name="Zhang G."/>
        </authorList>
    </citation>
    <scope>NUCLEOTIDE SEQUENCE</scope>
    <source>
        <strain evidence="8">Pddl_001</strain>
    </source>
</reference>
<comment type="subcellular location">
    <subcellularLocation>
        <location evidence="1">Mitochondrion membrane</location>
    </subcellularLocation>
</comment>
<dbReference type="Pfam" id="PF04588">
    <property type="entry name" value="HIG_1_N"/>
    <property type="match status" value="1"/>
</dbReference>
<evidence type="ECO:0000256" key="6">
    <source>
        <dbReference type="SAM" id="Phobius"/>
    </source>
</evidence>
<evidence type="ECO:0000256" key="5">
    <source>
        <dbReference type="SAM" id="MobiDB-lite"/>
    </source>
</evidence>
<organism evidence="8 9">
    <name type="scientific">Polyodon spathula</name>
    <name type="common">North American paddlefish</name>
    <name type="synonym">Squalus spathula</name>
    <dbReference type="NCBI Taxonomy" id="7913"/>
    <lineage>
        <taxon>Eukaryota</taxon>
        <taxon>Metazoa</taxon>
        <taxon>Chordata</taxon>
        <taxon>Craniata</taxon>
        <taxon>Vertebrata</taxon>
        <taxon>Euteleostomi</taxon>
        <taxon>Actinopterygii</taxon>
        <taxon>Chondrostei</taxon>
        <taxon>Acipenseriformes</taxon>
        <taxon>Polyodontidae</taxon>
        <taxon>Polyodon</taxon>
    </lineage>
</organism>
<evidence type="ECO:0000256" key="2">
    <source>
        <dbReference type="ARBA" id="ARBA00022692"/>
    </source>
</evidence>
<comment type="caution">
    <text evidence="8">The sequence shown here is derived from an EMBL/GenBank/DDBJ whole genome shotgun (WGS) entry which is preliminary data.</text>
</comment>
<keyword evidence="3 6" id="KW-1133">Transmembrane helix</keyword>
<evidence type="ECO:0000259" key="7">
    <source>
        <dbReference type="PROSITE" id="PS51503"/>
    </source>
</evidence>
<dbReference type="PANTHER" id="PTHR12297">
    <property type="entry name" value="HYPOXIA-INDUCBILE GENE 1 HIG1 -RELATED"/>
    <property type="match status" value="1"/>
</dbReference>
<accession>A0ABS2XP66</accession>
<evidence type="ECO:0000313" key="8">
    <source>
        <dbReference type="EMBL" id="MBN3275781.1"/>
    </source>
</evidence>
<dbReference type="Proteomes" id="UP001166093">
    <property type="component" value="Unassembled WGS sequence"/>
</dbReference>
<feature type="region of interest" description="Disordered" evidence="5">
    <location>
        <begin position="1"/>
        <end position="28"/>
    </location>
</feature>
<evidence type="ECO:0000256" key="3">
    <source>
        <dbReference type="ARBA" id="ARBA00022989"/>
    </source>
</evidence>
<evidence type="ECO:0000256" key="4">
    <source>
        <dbReference type="ARBA" id="ARBA00023136"/>
    </source>
</evidence>
<sequence length="115" mass="12534">MDAASTSVGHDPSSDPNQTAAFDLSRPPVIDGFTPLPRSKDEGFNDKFIRKTKENPFVPIGCFGTACALTYGLIAFRRGKTQQSQMMMRARIFAQGFTVFALLFGVASTALKPKQ</sequence>
<dbReference type="Gene3D" id="6.10.140.1320">
    <property type="match status" value="1"/>
</dbReference>
<keyword evidence="2 6" id="KW-0812">Transmembrane</keyword>
<feature type="domain" description="HIG1" evidence="7">
    <location>
        <begin position="29"/>
        <end position="115"/>
    </location>
</feature>
<feature type="transmembrane region" description="Helical" evidence="6">
    <location>
        <begin position="88"/>
        <end position="111"/>
    </location>
</feature>